<feature type="compositionally biased region" description="Acidic residues" evidence="1">
    <location>
        <begin position="316"/>
        <end position="325"/>
    </location>
</feature>
<evidence type="ECO:0000256" key="1">
    <source>
        <dbReference type="SAM" id="MobiDB-lite"/>
    </source>
</evidence>
<evidence type="ECO:0000313" key="3">
    <source>
        <dbReference type="EMBL" id="KAK8379705.1"/>
    </source>
</evidence>
<name>A0AAW0SWN6_SCYPA</name>
<proteinExistence type="predicted"/>
<keyword evidence="4" id="KW-1185">Reference proteome</keyword>
<organism evidence="3 4">
    <name type="scientific">Scylla paramamosain</name>
    <name type="common">Mud crab</name>
    <dbReference type="NCBI Taxonomy" id="85552"/>
    <lineage>
        <taxon>Eukaryota</taxon>
        <taxon>Metazoa</taxon>
        <taxon>Ecdysozoa</taxon>
        <taxon>Arthropoda</taxon>
        <taxon>Crustacea</taxon>
        <taxon>Multicrustacea</taxon>
        <taxon>Malacostraca</taxon>
        <taxon>Eumalacostraca</taxon>
        <taxon>Eucarida</taxon>
        <taxon>Decapoda</taxon>
        <taxon>Pleocyemata</taxon>
        <taxon>Brachyura</taxon>
        <taxon>Eubrachyura</taxon>
        <taxon>Portunoidea</taxon>
        <taxon>Portunidae</taxon>
        <taxon>Portuninae</taxon>
        <taxon>Scylla</taxon>
    </lineage>
</organism>
<feature type="region of interest" description="Disordered" evidence="1">
    <location>
        <begin position="217"/>
        <end position="349"/>
    </location>
</feature>
<dbReference type="AlphaFoldDB" id="A0AAW0SWN6"/>
<sequence length="349" mass="36087">MCGLAWPVLAWVAPQACGSVSPCKSEPGRRRHRGGGGGSVEVTVGAPESPPPSPCVKAVVEKSNSVSFILDLTEGRQDASPEAQLSPRRRPHRTASLSAADRPRTPALAHVRRAARARAATMGRAPAEVNGGGGAPHVNGRRSTSESSENGGSEVSRVSPTGLAWTVPVRGPCAAPPAPPRAAPRHLLQDPQEDEYECAPRGEAPPRFLEAAGLALTSSSEAASDSELSQCSLKGGSSSSDSDSEGADGAPRPAPAVCPKEGAGEAMIPDELLQQYGGAAPLSPTGPAQTRTPRRRLHSAPSSDSDENTTPHNDHDDDDDDDDEAGPAPDVSWSEDVDVTSSSELHDDL</sequence>
<feature type="compositionally biased region" description="Low complexity" evidence="1">
    <location>
        <begin position="117"/>
        <end position="127"/>
    </location>
</feature>
<protein>
    <submittedName>
        <fullName evidence="3">Uncharacterized protein</fullName>
    </submittedName>
</protein>
<comment type="caution">
    <text evidence="3">The sequence shown here is derived from an EMBL/GenBank/DDBJ whole genome shotgun (WGS) entry which is preliminary data.</text>
</comment>
<dbReference type="Proteomes" id="UP001487740">
    <property type="component" value="Unassembled WGS sequence"/>
</dbReference>
<accession>A0AAW0SWN6</accession>
<keyword evidence="2" id="KW-0732">Signal</keyword>
<feature type="compositionally biased region" description="Low complexity" evidence="1">
    <location>
        <begin position="217"/>
        <end position="241"/>
    </location>
</feature>
<dbReference type="EMBL" id="JARAKH010000043">
    <property type="protein sequence ID" value="KAK8379705.1"/>
    <property type="molecule type" value="Genomic_DNA"/>
</dbReference>
<gene>
    <name evidence="3" type="ORF">O3P69_019595</name>
</gene>
<evidence type="ECO:0000256" key="2">
    <source>
        <dbReference type="SAM" id="SignalP"/>
    </source>
</evidence>
<feature type="region of interest" description="Disordered" evidence="1">
    <location>
        <begin position="71"/>
        <end position="205"/>
    </location>
</feature>
<evidence type="ECO:0000313" key="4">
    <source>
        <dbReference type="Proteomes" id="UP001487740"/>
    </source>
</evidence>
<feature type="region of interest" description="Disordered" evidence="1">
    <location>
        <begin position="19"/>
        <end position="55"/>
    </location>
</feature>
<feature type="chain" id="PRO_5043699056" evidence="2">
    <location>
        <begin position="19"/>
        <end position="349"/>
    </location>
</feature>
<feature type="compositionally biased region" description="Low complexity" evidence="1">
    <location>
        <begin position="141"/>
        <end position="159"/>
    </location>
</feature>
<reference evidence="3 4" key="1">
    <citation type="submission" date="2023-03" db="EMBL/GenBank/DDBJ databases">
        <title>High-quality genome of Scylla paramamosain provides insights in environmental adaptation.</title>
        <authorList>
            <person name="Zhang L."/>
        </authorList>
    </citation>
    <scope>NUCLEOTIDE SEQUENCE [LARGE SCALE GENOMIC DNA]</scope>
    <source>
        <strain evidence="3">LZ_2023a</strain>
        <tissue evidence="3">Muscle</tissue>
    </source>
</reference>
<feature type="signal peptide" evidence="2">
    <location>
        <begin position="1"/>
        <end position="18"/>
    </location>
</feature>